<proteinExistence type="predicted"/>
<dbReference type="KEGG" id="rfs:C1I64_04660"/>
<name>A0A3Q9UR40_9MICO</name>
<dbReference type="EMBL" id="CP028137">
    <property type="protein sequence ID" value="AZZ51401.1"/>
    <property type="molecule type" value="Genomic_DNA"/>
</dbReference>
<organism evidence="1 2">
    <name type="scientific">Rathayibacter festucae DSM 15932</name>
    <dbReference type="NCBI Taxonomy" id="1328866"/>
    <lineage>
        <taxon>Bacteria</taxon>
        <taxon>Bacillati</taxon>
        <taxon>Actinomycetota</taxon>
        <taxon>Actinomycetes</taxon>
        <taxon>Micrococcales</taxon>
        <taxon>Microbacteriaceae</taxon>
        <taxon>Rathayibacter</taxon>
    </lineage>
</organism>
<evidence type="ECO:0000313" key="2">
    <source>
        <dbReference type="Proteomes" id="UP000285317"/>
    </source>
</evidence>
<evidence type="ECO:0000313" key="1">
    <source>
        <dbReference type="EMBL" id="AZZ51401.1"/>
    </source>
</evidence>
<dbReference type="InterPro" id="IPR011856">
    <property type="entry name" value="tRNA_endonuc-like_dom_sf"/>
</dbReference>
<sequence>MRRAMLPNSESVIQQRVCLYLKTHYPDAIFRSDFASGLKLSIGQATLHKSLQSSRAWPDLVIYEPRGGLQGLCIELKRDGVVVFKKDGTLRADEHLQEQAAMLDALRQRGYHASFAVGYDAAVGLIEEYFQER</sequence>
<dbReference type="Proteomes" id="UP000285317">
    <property type="component" value="Chromosome"/>
</dbReference>
<protein>
    <recommendedName>
        <fullName evidence="3">VRR-NUC domain-containing protein</fullName>
    </recommendedName>
</protein>
<evidence type="ECO:0008006" key="3">
    <source>
        <dbReference type="Google" id="ProtNLM"/>
    </source>
</evidence>
<dbReference type="Gene3D" id="3.40.1350.10">
    <property type="match status" value="1"/>
</dbReference>
<reference evidence="2" key="1">
    <citation type="submission" date="2018-03" db="EMBL/GenBank/DDBJ databases">
        <title>Bacteriophage NCPPB3778 and a type I-E CRISPR drive the evolution of the US Biological Select Agent, Rathayibacter toxicus.</title>
        <authorList>
            <person name="Davis E.W.II."/>
            <person name="Tabima J.F."/>
            <person name="Weisberg A.J."/>
            <person name="Dantas Lopes L."/>
            <person name="Wiseman M.S."/>
            <person name="Wiseman M.S."/>
            <person name="Pupko T."/>
            <person name="Belcher M.S."/>
            <person name="Sechler A.J."/>
            <person name="Tancos M.A."/>
            <person name="Schroeder B.K."/>
            <person name="Murray T.D."/>
            <person name="Luster D.G."/>
            <person name="Schneider W.L."/>
            <person name="Rogers E."/>
            <person name="Andreote F.D."/>
            <person name="Grunwald N.J."/>
            <person name="Putnam M.L."/>
            <person name="Chang J.H."/>
        </authorList>
    </citation>
    <scope>NUCLEOTIDE SEQUENCE [LARGE SCALE GENOMIC DNA]</scope>
    <source>
        <strain evidence="2">DSM 15932</strain>
    </source>
</reference>
<accession>A0A3Q9UR40</accession>
<dbReference type="AlphaFoldDB" id="A0A3Q9UR40"/>
<dbReference type="GO" id="GO:0003676">
    <property type="term" value="F:nucleic acid binding"/>
    <property type="evidence" value="ECO:0007669"/>
    <property type="project" value="InterPro"/>
</dbReference>
<gene>
    <name evidence="1" type="ORF">C1I64_04660</name>
</gene>